<dbReference type="CDD" id="cd00093">
    <property type="entry name" value="HTH_XRE"/>
    <property type="match status" value="1"/>
</dbReference>
<proteinExistence type="predicted"/>
<dbReference type="InterPro" id="IPR001387">
    <property type="entry name" value="Cro/C1-type_HTH"/>
</dbReference>
<evidence type="ECO:0000313" key="2">
    <source>
        <dbReference type="EMBL" id="QIL47052.1"/>
    </source>
</evidence>
<gene>
    <name evidence="2" type="ORF">G7082_00160</name>
</gene>
<dbReference type="Gene3D" id="1.10.260.40">
    <property type="entry name" value="lambda repressor-like DNA-binding domains"/>
    <property type="match status" value="1"/>
</dbReference>
<evidence type="ECO:0000313" key="3">
    <source>
        <dbReference type="Proteomes" id="UP000501747"/>
    </source>
</evidence>
<dbReference type="AlphaFoldDB" id="A0A6G8AQ38"/>
<dbReference type="PROSITE" id="PS50943">
    <property type="entry name" value="HTH_CROC1"/>
    <property type="match status" value="1"/>
</dbReference>
<dbReference type="GO" id="GO:0003677">
    <property type="term" value="F:DNA binding"/>
    <property type="evidence" value="ECO:0007669"/>
    <property type="project" value="InterPro"/>
</dbReference>
<evidence type="ECO:0000259" key="1">
    <source>
        <dbReference type="PROSITE" id="PS50943"/>
    </source>
</evidence>
<dbReference type="SUPFAM" id="SSF47413">
    <property type="entry name" value="lambda repressor-like DNA-binding domains"/>
    <property type="match status" value="1"/>
</dbReference>
<feature type="domain" description="HTH cro/C1-type" evidence="1">
    <location>
        <begin position="16"/>
        <end position="71"/>
    </location>
</feature>
<dbReference type="Pfam" id="PF01381">
    <property type="entry name" value="HTH_3"/>
    <property type="match status" value="1"/>
</dbReference>
<name>A0A6G8AQ38_9ENTE</name>
<sequence>MPEGERLITEVLWDNLEDYRVKNKMTVSELCKKAGYSKANYFSYKKKRTPINLTTIQRLAWALGVKTLDLFEDWSEQ</sequence>
<dbReference type="KEGG" id="vhy:G7082_00160"/>
<accession>A0A6G8AQ38</accession>
<reference evidence="2 3" key="1">
    <citation type="submission" date="2020-03" db="EMBL/GenBank/DDBJ databases">
        <title>Vagococcus sp. nov., isolated from beetles.</title>
        <authorList>
            <person name="Hyun D.-W."/>
            <person name="Bae J.-W."/>
        </authorList>
    </citation>
    <scope>NUCLEOTIDE SEQUENCE [LARGE SCALE GENOMIC DNA]</scope>
    <source>
        <strain evidence="2 3">HDW17B</strain>
    </source>
</reference>
<dbReference type="SMART" id="SM00530">
    <property type="entry name" value="HTH_XRE"/>
    <property type="match status" value="1"/>
</dbReference>
<organism evidence="2 3">
    <name type="scientific">Vagococcus hydrophili</name>
    <dbReference type="NCBI Taxonomy" id="2714947"/>
    <lineage>
        <taxon>Bacteria</taxon>
        <taxon>Bacillati</taxon>
        <taxon>Bacillota</taxon>
        <taxon>Bacilli</taxon>
        <taxon>Lactobacillales</taxon>
        <taxon>Enterococcaceae</taxon>
        <taxon>Vagococcus</taxon>
    </lineage>
</organism>
<dbReference type="InterPro" id="IPR010982">
    <property type="entry name" value="Lambda_DNA-bd_dom_sf"/>
</dbReference>
<dbReference type="Proteomes" id="UP000501747">
    <property type="component" value="Chromosome"/>
</dbReference>
<dbReference type="EMBL" id="CP049887">
    <property type="protein sequence ID" value="QIL47052.1"/>
    <property type="molecule type" value="Genomic_DNA"/>
</dbReference>
<protein>
    <submittedName>
        <fullName evidence="2">Helix-turn-helix transcriptional regulator</fullName>
    </submittedName>
</protein>
<dbReference type="RefSeq" id="WP_166033164.1">
    <property type="nucleotide sequence ID" value="NZ_CP049887.1"/>
</dbReference>
<keyword evidence="3" id="KW-1185">Reference proteome</keyword>